<dbReference type="Proteomes" id="UP001500621">
    <property type="component" value="Unassembled WGS sequence"/>
</dbReference>
<dbReference type="InterPro" id="IPR029068">
    <property type="entry name" value="Glyas_Bleomycin-R_OHBP_Dase"/>
</dbReference>
<evidence type="ECO:0000313" key="3">
    <source>
        <dbReference type="Proteomes" id="UP001500621"/>
    </source>
</evidence>
<protein>
    <submittedName>
        <fullName evidence="2">VOC family protein</fullName>
    </submittedName>
</protein>
<dbReference type="EMBL" id="BAABIM010000001">
    <property type="protein sequence ID" value="GAA4669770.1"/>
    <property type="molecule type" value="Genomic_DNA"/>
</dbReference>
<dbReference type="InterPro" id="IPR041581">
    <property type="entry name" value="Glyoxalase_6"/>
</dbReference>
<evidence type="ECO:0000313" key="2">
    <source>
        <dbReference type="EMBL" id="GAA4669770.1"/>
    </source>
</evidence>
<accession>A0ABP8VR96</accession>
<dbReference type="CDD" id="cd07247">
    <property type="entry name" value="SgaA_N_like"/>
    <property type="match status" value="1"/>
</dbReference>
<evidence type="ECO:0000259" key="1">
    <source>
        <dbReference type="PROSITE" id="PS51819"/>
    </source>
</evidence>
<reference evidence="3" key="1">
    <citation type="journal article" date="2019" name="Int. J. Syst. Evol. Microbiol.">
        <title>The Global Catalogue of Microorganisms (GCM) 10K type strain sequencing project: providing services to taxonomists for standard genome sequencing and annotation.</title>
        <authorList>
            <consortium name="The Broad Institute Genomics Platform"/>
            <consortium name="The Broad Institute Genome Sequencing Center for Infectious Disease"/>
            <person name="Wu L."/>
            <person name="Ma J."/>
        </authorList>
    </citation>
    <scope>NUCLEOTIDE SEQUENCE [LARGE SCALE GENOMIC DNA]</scope>
    <source>
        <strain evidence="3">JCM 18127</strain>
    </source>
</reference>
<dbReference type="SUPFAM" id="SSF54593">
    <property type="entry name" value="Glyoxalase/Bleomycin resistance protein/Dihydroxybiphenyl dioxygenase"/>
    <property type="match status" value="1"/>
</dbReference>
<proteinExistence type="predicted"/>
<dbReference type="InterPro" id="IPR037523">
    <property type="entry name" value="VOC_core"/>
</dbReference>
<dbReference type="InterPro" id="IPR052164">
    <property type="entry name" value="Anthracycline_SecMetBiosynth"/>
</dbReference>
<dbReference type="PANTHER" id="PTHR33993:SF2">
    <property type="entry name" value="VOC DOMAIN-CONTAINING PROTEIN"/>
    <property type="match status" value="1"/>
</dbReference>
<dbReference type="PROSITE" id="PS51819">
    <property type="entry name" value="VOC"/>
    <property type="match status" value="1"/>
</dbReference>
<keyword evidence="3" id="KW-1185">Reference proteome</keyword>
<comment type="caution">
    <text evidence="2">The sequence shown here is derived from an EMBL/GenBank/DDBJ whole genome shotgun (WGS) entry which is preliminary data.</text>
</comment>
<dbReference type="Pfam" id="PF18029">
    <property type="entry name" value="Glyoxalase_6"/>
    <property type="match status" value="1"/>
</dbReference>
<dbReference type="PANTHER" id="PTHR33993">
    <property type="entry name" value="GLYOXALASE-RELATED"/>
    <property type="match status" value="1"/>
</dbReference>
<dbReference type="RefSeq" id="WP_345262257.1">
    <property type="nucleotide sequence ID" value="NZ_BAABIM010000001.1"/>
</dbReference>
<sequence>MTSDQTIPSAVSWFEMPADDLDRAAGFYRSVFGWRTPPMGADGAYALTVAADEHGNPTEVGGINGGLHRRTDPADAGPVVNIHVADVDAVLQQVVAAGGQVVRPRTEVPEFGLSMALFADTEGNVLGVYRSGGAED</sequence>
<name>A0ABP8VR96_9ACTN</name>
<organism evidence="2 3">
    <name type="scientific">Nocardioides nanhaiensis</name>
    <dbReference type="NCBI Taxonomy" id="1476871"/>
    <lineage>
        <taxon>Bacteria</taxon>
        <taxon>Bacillati</taxon>
        <taxon>Actinomycetota</taxon>
        <taxon>Actinomycetes</taxon>
        <taxon>Propionibacteriales</taxon>
        <taxon>Nocardioidaceae</taxon>
        <taxon>Nocardioides</taxon>
    </lineage>
</organism>
<gene>
    <name evidence="2" type="ORF">GCM10023226_02790</name>
</gene>
<feature type="domain" description="VOC" evidence="1">
    <location>
        <begin position="10"/>
        <end position="131"/>
    </location>
</feature>
<dbReference type="Gene3D" id="3.10.180.10">
    <property type="entry name" value="2,3-Dihydroxybiphenyl 1,2-Dioxygenase, domain 1"/>
    <property type="match status" value="1"/>
</dbReference>